<reference evidence="2" key="2">
    <citation type="submission" date="2015-02" db="UniProtKB">
        <authorList>
            <consortium name="EnsemblMetazoa"/>
        </authorList>
    </citation>
    <scope>IDENTIFICATION</scope>
</reference>
<feature type="compositionally biased region" description="Pro residues" evidence="1">
    <location>
        <begin position="1"/>
        <end position="12"/>
    </location>
</feature>
<evidence type="ECO:0000256" key="1">
    <source>
        <dbReference type="SAM" id="MobiDB-lite"/>
    </source>
</evidence>
<accession>T1J1L6</accession>
<dbReference type="HOGENOM" id="CLU_850787_0_0_1"/>
<dbReference type="Proteomes" id="UP000014500">
    <property type="component" value="Unassembled WGS sequence"/>
</dbReference>
<evidence type="ECO:0000313" key="3">
    <source>
        <dbReference type="Proteomes" id="UP000014500"/>
    </source>
</evidence>
<dbReference type="EnsemblMetazoa" id="SMAR007436-RA">
    <property type="protein sequence ID" value="SMAR007436-PA"/>
    <property type="gene ID" value="SMAR007436"/>
</dbReference>
<dbReference type="Pfam" id="PF26399">
    <property type="entry name" value="PRM_STIL"/>
    <property type="match status" value="1"/>
</dbReference>
<feature type="region of interest" description="Disordered" evidence="1">
    <location>
        <begin position="1"/>
        <end position="23"/>
    </location>
</feature>
<dbReference type="InterPro" id="IPR058559">
    <property type="entry name" value="PRM_STIL"/>
</dbReference>
<protein>
    <submittedName>
        <fullName evidence="2">Uncharacterized protein</fullName>
    </submittedName>
</protein>
<feature type="region of interest" description="Disordered" evidence="1">
    <location>
        <begin position="189"/>
        <end position="211"/>
    </location>
</feature>
<feature type="compositionally biased region" description="Basic and acidic residues" evidence="1">
    <location>
        <begin position="317"/>
        <end position="327"/>
    </location>
</feature>
<dbReference type="EMBL" id="JH431789">
    <property type="status" value="NOT_ANNOTATED_CDS"/>
    <property type="molecule type" value="Genomic_DNA"/>
</dbReference>
<evidence type="ECO:0000313" key="2">
    <source>
        <dbReference type="EnsemblMetazoa" id="SMAR007436-PA"/>
    </source>
</evidence>
<proteinExistence type="predicted"/>
<reference evidence="3" key="1">
    <citation type="submission" date="2011-05" db="EMBL/GenBank/DDBJ databases">
        <authorList>
            <person name="Richards S.R."/>
            <person name="Qu J."/>
            <person name="Jiang H."/>
            <person name="Jhangiani S.N."/>
            <person name="Agravi P."/>
            <person name="Goodspeed R."/>
            <person name="Gross S."/>
            <person name="Mandapat C."/>
            <person name="Jackson L."/>
            <person name="Mathew T."/>
            <person name="Pu L."/>
            <person name="Thornton R."/>
            <person name="Saada N."/>
            <person name="Wilczek-Boney K.B."/>
            <person name="Lee S."/>
            <person name="Kovar C."/>
            <person name="Wu Y."/>
            <person name="Scherer S.E."/>
            <person name="Worley K.C."/>
            <person name="Muzny D.M."/>
            <person name="Gibbs R."/>
        </authorList>
    </citation>
    <scope>NUCLEOTIDE SEQUENCE</scope>
    <source>
        <strain evidence="3">Brora</strain>
    </source>
</reference>
<dbReference type="AlphaFoldDB" id="T1J1L6"/>
<sequence length="327" mass="37834">MSFLPRPLPSPHPNISQNSMRPSVPDISIMENECGADNYVEPLLNLFEKLLENDEETEEEDNCQYSIELPRKDDRLSRFNFDETKDSKRNERFVRKNGASTSSKEMSIRVDKFDISSIKSSDQSLNSPFSIHSTDLRFTTFSSSTPSSCQVRSFNFNADQFSPIPEERDNSDPDCHSIQMQMNASFPRDARKKNYSSDHHSSVKFSQKQNYHRNDVSMQMLQLGEKYLPKHNKNKISISNDSGYSLASAKYLDKFQLLPKNYKIKENDNNIDRSKAERSIETQQYMEKYGLVNKNIKHPNNDHNRHVNTSSSFKNILPKDLHGKKLT</sequence>
<feature type="region of interest" description="Disordered" evidence="1">
    <location>
        <begin position="299"/>
        <end position="327"/>
    </location>
</feature>
<organism evidence="2 3">
    <name type="scientific">Strigamia maritima</name>
    <name type="common">European centipede</name>
    <name type="synonym">Geophilus maritimus</name>
    <dbReference type="NCBI Taxonomy" id="126957"/>
    <lineage>
        <taxon>Eukaryota</taxon>
        <taxon>Metazoa</taxon>
        <taxon>Ecdysozoa</taxon>
        <taxon>Arthropoda</taxon>
        <taxon>Myriapoda</taxon>
        <taxon>Chilopoda</taxon>
        <taxon>Pleurostigmophora</taxon>
        <taxon>Geophilomorpha</taxon>
        <taxon>Linotaeniidae</taxon>
        <taxon>Strigamia</taxon>
    </lineage>
</organism>
<name>T1J1L6_STRMM</name>
<keyword evidence="3" id="KW-1185">Reference proteome</keyword>